<feature type="transmembrane region" description="Helical" evidence="9">
    <location>
        <begin position="252"/>
        <end position="272"/>
    </location>
</feature>
<sequence>MKIMKTVQKVPGGMMVVPLLIGAIINTVAPHALKIGSFTTAVFSSAGVASFVGLQTFFVGTNLKFKEAPEALRRGSVLLVAKYLAGLILAIITNKIFGLSGFLGISVLAIICSVTGSNGSLYLSLMGTYGDSKDTAAQGILNIHDGPFLALITLGASGLASIPLLSLLAAIVPLLVGCILGNADKDLRDFFSPGASIVIPFVGFTIGAGINFSLIIKAGLSGILVGLLVFFVGGGLSILADRYINKRPGYAGAAIASAAGNTIASPAAIAIIDPKYKPFVASATTQIAAAVVLTVIIVPPLVAWMAKRYGCPKFDEQKAKNASLQES</sequence>
<dbReference type="RefSeq" id="WP_065078716.1">
    <property type="nucleotide sequence ID" value="NZ_LROS01000026.1"/>
</dbReference>
<keyword evidence="2" id="KW-0813">Transport</keyword>
<evidence type="ECO:0000256" key="5">
    <source>
        <dbReference type="ARBA" id="ARBA00022692"/>
    </source>
</evidence>
<proteinExistence type="inferred from homology"/>
<keyword evidence="6" id="KW-0769">Symport</keyword>
<evidence type="ECO:0000256" key="1">
    <source>
        <dbReference type="ARBA" id="ARBA00006430"/>
    </source>
</evidence>
<dbReference type="GO" id="GO:0016020">
    <property type="term" value="C:membrane"/>
    <property type="evidence" value="ECO:0007669"/>
    <property type="project" value="InterPro"/>
</dbReference>
<feature type="transmembrane region" description="Helical" evidence="9">
    <location>
        <begin position="222"/>
        <end position="240"/>
    </location>
</feature>
<comment type="similarity">
    <text evidence="1">Belongs to the KdgT transporter family.</text>
</comment>
<gene>
    <name evidence="10" type="primary">kdgT</name>
    <name evidence="10" type="ORF">CLRAG_25050</name>
</gene>
<dbReference type="PATRIC" id="fig|1353534.3.peg.2544"/>
<evidence type="ECO:0000256" key="3">
    <source>
        <dbReference type="ARBA" id="ARBA00022475"/>
    </source>
</evidence>
<accession>A0A1A6AQI6</accession>
<evidence type="ECO:0000313" key="11">
    <source>
        <dbReference type="Proteomes" id="UP000093954"/>
    </source>
</evidence>
<keyword evidence="8 9" id="KW-0472">Membrane</keyword>
<feature type="transmembrane region" description="Helical" evidence="9">
    <location>
        <begin position="162"/>
        <end position="183"/>
    </location>
</feature>
<name>A0A1A6AQI6_9CLOT</name>
<evidence type="ECO:0000313" key="10">
    <source>
        <dbReference type="EMBL" id="OBR92341.1"/>
    </source>
</evidence>
<keyword evidence="7 9" id="KW-1133">Transmembrane helix</keyword>
<dbReference type="AlphaFoldDB" id="A0A1A6AQI6"/>
<keyword evidence="11" id="KW-1185">Reference proteome</keyword>
<feature type="transmembrane region" description="Helical" evidence="9">
    <location>
        <begin position="99"/>
        <end position="123"/>
    </location>
</feature>
<keyword evidence="4" id="KW-0762">Sugar transport</keyword>
<reference evidence="10 11" key="1">
    <citation type="journal article" date="2012" name="Front. Microbiol.">
        <title>Draft Genome Sequence of the Virulent Strain 01-B526 of the Fish Pathogen Aeromonas salmonicida.</title>
        <authorList>
            <person name="Charette S.J."/>
            <person name="Brochu F."/>
            <person name="Boyle B."/>
            <person name="Filion G."/>
            <person name="Tanaka K.H."/>
            <person name="Derome N."/>
        </authorList>
    </citation>
    <scope>NUCLEOTIDE SEQUENCE [LARGE SCALE GENOMIC DNA]</scope>
    <source>
        <strain evidence="10 11">P11</strain>
    </source>
</reference>
<feature type="transmembrane region" description="Helical" evidence="9">
    <location>
        <begin position="41"/>
        <end position="63"/>
    </location>
</feature>
<feature type="transmembrane region" description="Helical" evidence="9">
    <location>
        <begin position="284"/>
        <end position="306"/>
    </location>
</feature>
<dbReference type="Proteomes" id="UP000093954">
    <property type="component" value="Unassembled WGS sequence"/>
</dbReference>
<dbReference type="GO" id="GO:0015649">
    <property type="term" value="F:2-keto-3-deoxygluconate:proton symporter activity"/>
    <property type="evidence" value="ECO:0007669"/>
    <property type="project" value="InterPro"/>
</dbReference>
<dbReference type="InterPro" id="IPR004684">
    <property type="entry name" value="2keto-3dGluconate_permease"/>
</dbReference>
<keyword evidence="3" id="KW-1003">Cell membrane</keyword>
<comment type="caution">
    <text evidence="10">The sequence shown here is derived from an EMBL/GenBank/DDBJ whole genome shotgun (WGS) entry which is preliminary data.</text>
</comment>
<evidence type="ECO:0000256" key="7">
    <source>
        <dbReference type="ARBA" id="ARBA00022989"/>
    </source>
</evidence>
<organism evidence="10 11">
    <name type="scientific">Clostridium ragsdalei P11</name>
    <dbReference type="NCBI Taxonomy" id="1353534"/>
    <lineage>
        <taxon>Bacteria</taxon>
        <taxon>Bacillati</taxon>
        <taxon>Bacillota</taxon>
        <taxon>Clostridia</taxon>
        <taxon>Eubacteriales</taxon>
        <taxon>Clostridiaceae</taxon>
        <taxon>Clostridium</taxon>
    </lineage>
</organism>
<dbReference type="Pfam" id="PF03812">
    <property type="entry name" value="KdgT"/>
    <property type="match status" value="1"/>
</dbReference>
<evidence type="ECO:0000256" key="9">
    <source>
        <dbReference type="SAM" id="Phobius"/>
    </source>
</evidence>
<feature type="transmembrane region" description="Helical" evidence="9">
    <location>
        <begin position="195"/>
        <end position="216"/>
    </location>
</feature>
<evidence type="ECO:0000256" key="2">
    <source>
        <dbReference type="ARBA" id="ARBA00022448"/>
    </source>
</evidence>
<evidence type="ECO:0000256" key="6">
    <source>
        <dbReference type="ARBA" id="ARBA00022847"/>
    </source>
</evidence>
<evidence type="ECO:0000256" key="8">
    <source>
        <dbReference type="ARBA" id="ARBA00023136"/>
    </source>
</evidence>
<evidence type="ECO:0000256" key="4">
    <source>
        <dbReference type="ARBA" id="ARBA00022597"/>
    </source>
</evidence>
<keyword evidence="5 9" id="KW-0812">Transmembrane</keyword>
<dbReference type="EMBL" id="LROS01000026">
    <property type="protein sequence ID" value="OBR92341.1"/>
    <property type="molecule type" value="Genomic_DNA"/>
</dbReference>
<protein>
    <submittedName>
        <fullName evidence="10">2-keto-3-deoxygluconate permease</fullName>
    </submittedName>
</protein>
<feature type="transmembrane region" description="Helical" evidence="9">
    <location>
        <begin position="12"/>
        <end position="29"/>
    </location>
</feature>
<feature type="transmembrane region" description="Helical" evidence="9">
    <location>
        <begin position="75"/>
        <end position="93"/>
    </location>
</feature>